<evidence type="ECO:0000256" key="4">
    <source>
        <dbReference type="ARBA" id="ARBA00022692"/>
    </source>
</evidence>
<evidence type="ECO:0000256" key="5">
    <source>
        <dbReference type="ARBA" id="ARBA00022989"/>
    </source>
</evidence>
<sequence>MFARLGTAVFDHRRALLAVATLLLVVAAAWGTSVFGLLVGGGFEDPESESSRALERAEETIGRQGSDVLVVYSHDELTVDEAEFRSAVTGVVEDLPSDIVIGAASYWSTESRAFVSEDGRSTFVSLQLRGDTDGEREESYEEIVDELAPPEGFEVLRGGAVAVSADISSQVEQDIARAEMISLPLLLVLLLVVFGGLAAASLPLLVGGFSIMGAFLSLRLISTFTDVSVFAINIITMLGLGLAIDYALFVVSRYREELGRRPRSDDPVAERRQLRSALATTMNTAGRTVAVSGIVLTVALASLLFFPQLFLRSMGLGGISAVVVAVVAALTVLPAMLAVLGRRIDALRLPLPRRSARTSAEGGWSRLARGVMRRPVPVALMTVGILAVLGAPALGASLGGVDTRVLPESTESRVAMETIEQDFPQGTASPIEAVVTGASPAGLDSYVDSLTALPGATGVNVTGQNADTAMVAVGFDGAALEDPARDLLGEVRDMPAPDGAEVLVTGQTAAFEDLLSSLGQTAPQAIGFVVATTLVLLFLAFGSVVLPIKAVLMNVLSLGATVGVLVWGFQDGNLAGILGFTETGTIEATQPVLILAIAFGLSMDYEVFLLSRIREEWDRTGDNTRAVAAGLQRTGGIITSAAALILIVFLAFATSGITFIQMVGIGLAVAVLVDATIVRALLVPATMRLLGRANWWLPQPLRRVHNRFGLREYDDTPTSDDTLDELAPDDPRRPAPAAAG</sequence>
<evidence type="ECO:0000256" key="8">
    <source>
        <dbReference type="SAM" id="Phobius"/>
    </source>
</evidence>
<feature type="transmembrane region" description="Helical" evidence="8">
    <location>
        <begin position="376"/>
        <end position="398"/>
    </location>
</feature>
<feature type="transmembrane region" description="Helical" evidence="8">
    <location>
        <begin position="551"/>
        <end position="570"/>
    </location>
</feature>
<protein>
    <recommendedName>
        <fullName evidence="9">Membrane transport protein MMPL domain-containing protein</fullName>
    </recommendedName>
</protein>
<dbReference type="InterPro" id="IPR050545">
    <property type="entry name" value="Mycobact_MmpL"/>
</dbReference>
<keyword evidence="6 8" id="KW-0472">Membrane</keyword>
<dbReference type="EMBL" id="CADCUD010000189">
    <property type="protein sequence ID" value="CAA9353964.1"/>
    <property type="molecule type" value="Genomic_DNA"/>
</dbReference>
<dbReference type="PANTHER" id="PTHR33406">
    <property type="entry name" value="MEMBRANE PROTEIN MJ1562-RELATED"/>
    <property type="match status" value="1"/>
</dbReference>
<evidence type="ECO:0000256" key="7">
    <source>
        <dbReference type="SAM" id="MobiDB-lite"/>
    </source>
</evidence>
<comment type="subcellular location">
    <subcellularLocation>
        <location evidence="1">Cell membrane</location>
        <topology evidence="1">Multi-pass membrane protein</topology>
    </subcellularLocation>
</comment>
<keyword evidence="3" id="KW-1003">Cell membrane</keyword>
<evidence type="ECO:0000259" key="9">
    <source>
        <dbReference type="Pfam" id="PF03176"/>
    </source>
</evidence>
<evidence type="ECO:0000313" key="10">
    <source>
        <dbReference type="EMBL" id="CAA9353964.1"/>
    </source>
</evidence>
<accession>A0A6J4MCB0</accession>
<evidence type="ECO:0000256" key="3">
    <source>
        <dbReference type="ARBA" id="ARBA00022475"/>
    </source>
</evidence>
<dbReference type="SUPFAM" id="SSF82866">
    <property type="entry name" value="Multidrug efflux transporter AcrB transmembrane domain"/>
    <property type="match status" value="2"/>
</dbReference>
<feature type="transmembrane region" description="Helical" evidence="8">
    <location>
        <begin position="590"/>
        <end position="610"/>
    </location>
</feature>
<feature type="transmembrane region" description="Helical" evidence="8">
    <location>
        <begin position="185"/>
        <end position="218"/>
    </location>
</feature>
<feature type="transmembrane region" description="Helical" evidence="8">
    <location>
        <begin position="230"/>
        <end position="251"/>
    </location>
</feature>
<feature type="transmembrane region" description="Helical" evidence="8">
    <location>
        <begin position="289"/>
        <end position="310"/>
    </location>
</feature>
<feature type="transmembrane region" description="Helical" evidence="8">
    <location>
        <begin position="15"/>
        <end position="39"/>
    </location>
</feature>
<feature type="transmembrane region" description="Helical" evidence="8">
    <location>
        <begin position="659"/>
        <end position="682"/>
    </location>
</feature>
<feature type="compositionally biased region" description="Acidic residues" evidence="7">
    <location>
        <begin position="715"/>
        <end position="728"/>
    </location>
</feature>
<comment type="similarity">
    <text evidence="2">Belongs to the resistance-nodulation-cell division (RND) (TC 2.A.6) family. MmpL subfamily.</text>
</comment>
<dbReference type="InterPro" id="IPR004869">
    <property type="entry name" value="MMPL_dom"/>
</dbReference>
<dbReference type="Gene3D" id="1.20.1640.10">
    <property type="entry name" value="Multidrug efflux transporter AcrB transmembrane domain"/>
    <property type="match status" value="2"/>
</dbReference>
<evidence type="ECO:0000256" key="1">
    <source>
        <dbReference type="ARBA" id="ARBA00004651"/>
    </source>
</evidence>
<feature type="region of interest" description="Disordered" evidence="7">
    <location>
        <begin position="713"/>
        <end position="740"/>
    </location>
</feature>
<feature type="transmembrane region" description="Helical" evidence="8">
    <location>
        <begin position="316"/>
        <end position="340"/>
    </location>
</feature>
<name>A0A6J4MCB0_9ACTN</name>
<keyword evidence="4 8" id="KW-0812">Transmembrane</keyword>
<evidence type="ECO:0000256" key="6">
    <source>
        <dbReference type="ARBA" id="ARBA00023136"/>
    </source>
</evidence>
<feature type="domain" description="Membrane transport protein MMPL" evidence="9">
    <location>
        <begin position="45"/>
        <end position="378"/>
    </location>
</feature>
<feature type="domain" description="Membrane transport protein MMPL" evidence="9">
    <location>
        <begin position="405"/>
        <end position="705"/>
    </location>
</feature>
<dbReference type="PANTHER" id="PTHR33406:SF11">
    <property type="entry name" value="MEMBRANE PROTEIN SCO6666-RELATED"/>
    <property type="match status" value="1"/>
</dbReference>
<feature type="transmembrane region" description="Helical" evidence="8">
    <location>
        <begin position="631"/>
        <end position="653"/>
    </location>
</feature>
<organism evidence="10">
    <name type="scientific">uncultured Nocardioidaceae bacterium</name>
    <dbReference type="NCBI Taxonomy" id="253824"/>
    <lineage>
        <taxon>Bacteria</taxon>
        <taxon>Bacillati</taxon>
        <taxon>Actinomycetota</taxon>
        <taxon>Actinomycetes</taxon>
        <taxon>Propionibacteriales</taxon>
        <taxon>Nocardioidaceae</taxon>
        <taxon>environmental samples</taxon>
    </lineage>
</organism>
<dbReference type="Pfam" id="PF03176">
    <property type="entry name" value="MMPL"/>
    <property type="match status" value="2"/>
</dbReference>
<dbReference type="GO" id="GO:0005886">
    <property type="term" value="C:plasma membrane"/>
    <property type="evidence" value="ECO:0007669"/>
    <property type="project" value="UniProtKB-SubCell"/>
</dbReference>
<dbReference type="AlphaFoldDB" id="A0A6J4MCB0"/>
<feature type="transmembrane region" description="Helical" evidence="8">
    <location>
        <begin position="525"/>
        <end position="546"/>
    </location>
</feature>
<keyword evidence="5 8" id="KW-1133">Transmembrane helix</keyword>
<proteinExistence type="inferred from homology"/>
<evidence type="ECO:0000256" key="2">
    <source>
        <dbReference type="ARBA" id="ARBA00010157"/>
    </source>
</evidence>
<reference evidence="10" key="1">
    <citation type="submission" date="2020-02" db="EMBL/GenBank/DDBJ databases">
        <authorList>
            <person name="Meier V. D."/>
        </authorList>
    </citation>
    <scope>NUCLEOTIDE SEQUENCE</scope>
    <source>
        <strain evidence="10">AVDCRST_MAG46</strain>
    </source>
</reference>
<gene>
    <name evidence="10" type="ORF">AVDCRST_MAG46-2791</name>
</gene>